<evidence type="ECO:0000313" key="9">
    <source>
        <dbReference type="EMBL" id="CRL05834.1"/>
    </source>
</evidence>
<dbReference type="InterPro" id="IPR009851">
    <property type="entry name" value="Mod_r"/>
</dbReference>
<organism evidence="9 10">
    <name type="scientific">Clunio marinus</name>
    <dbReference type="NCBI Taxonomy" id="568069"/>
    <lineage>
        <taxon>Eukaryota</taxon>
        <taxon>Metazoa</taxon>
        <taxon>Ecdysozoa</taxon>
        <taxon>Arthropoda</taxon>
        <taxon>Hexapoda</taxon>
        <taxon>Insecta</taxon>
        <taxon>Pterygota</taxon>
        <taxon>Neoptera</taxon>
        <taxon>Endopterygota</taxon>
        <taxon>Diptera</taxon>
        <taxon>Nematocera</taxon>
        <taxon>Chironomoidea</taxon>
        <taxon>Chironomidae</taxon>
        <taxon>Clunio</taxon>
    </lineage>
</organism>
<dbReference type="GO" id="GO:0000813">
    <property type="term" value="C:ESCRT I complex"/>
    <property type="evidence" value="ECO:0007669"/>
    <property type="project" value="TreeGrafter"/>
</dbReference>
<dbReference type="SUPFAM" id="SSF140111">
    <property type="entry name" value="Endosomal sorting complex assembly domain"/>
    <property type="match status" value="1"/>
</dbReference>
<keyword evidence="3 7" id="KW-0813">Transport</keyword>
<evidence type="ECO:0000256" key="2">
    <source>
        <dbReference type="ARBA" id="ARBA00007617"/>
    </source>
</evidence>
<evidence type="ECO:0000256" key="3">
    <source>
        <dbReference type="ARBA" id="ARBA00022448"/>
    </source>
</evidence>
<evidence type="ECO:0000256" key="4">
    <source>
        <dbReference type="ARBA" id="ARBA00022753"/>
    </source>
</evidence>
<dbReference type="InterPro" id="IPR037202">
    <property type="entry name" value="ESCRT_assembly_dom"/>
</dbReference>
<evidence type="ECO:0000256" key="7">
    <source>
        <dbReference type="PROSITE-ProRule" id="PRU00646"/>
    </source>
</evidence>
<dbReference type="GO" id="GO:0031902">
    <property type="term" value="C:late endosome membrane"/>
    <property type="evidence" value="ECO:0007669"/>
    <property type="project" value="UniProtKB-SubCell"/>
</dbReference>
<feature type="domain" description="VPS37 C-terminal" evidence="8">
    <location>
        <begin position="199"/>
        <end position="283"/>
    </location>
</feature>
<protein>
    <submittedName>
        <fullName evidence="9">CLUMA_CG018861, isoform A</fullName>
    </submittedName>
</protein>
<keyword evidence="4" id="KW-0967">Endosome</keyword>
<comment type="function">
    <text evidence="6">Component of the ESCRT-I complex, a regulator of vesicular trafficking process. Required for the sorting of endocytic ubiquitinated cargos into multivesicular bodies. May be involved in cell growth and differentiation.</text>
</comment>
<reference evidence="9 10" key="1">
    <citation type="submission" date="2015-04" db="EMBL/GenBank/DDBJ databases">
        <authorList>
            <person name="Syromyatnikov M.Y."/>
            <person name="Popov V.N."/>
        </authorList>
    </citation>
    <scope>NUCLEOTIDE SEQUENCE [LARGE SCALE GENOMIC DNA]</scope>
</reference>
<dbReference type="STRING" id="568069.A0A1J1J1L8"/>
<evidence type="ECO:0000256" key="6">
    <source>
        <dbReference type="ARBA" id="ARBA00025010"/>
    </source>
</evidence>
<sequence length="283" mass="32930">MFNLKEQRKRQIDTLKVFNDNVFEIINDEKYEIKFKSGQNHVTMIIELGPDFPYQKPKLSLEPSLSHIWLQNGEITQFPGLINFTVNSDLGRVCQAIIREFEKNPPEFNETAPTIPIINSSIPELNNLDTSQLLELLKDDQYLDDFVEELPPIKALNDELNSLIEDTEKLAQENLEKNSSLQQLKSNFMSISIDFLNLGNKYNLGSKKYDEKACEYSPENIRQLLEIAVSNAESEYEEIVESFLEGNQSLNEFLENFMRVKKLIALRKFKEERLNFQLNQLKL</sequence>
<accession>A0A1J1J1L8</accession>
<comment type="similarity">
    <text evidence="2">Belongs to the VPS37 family.</text>
</comment>
<dbReference type="GO" id="GO:0006623">
    <property type="term" value="P:protein targeting to vacuole"/>
    <property type="evidence" value="ECO:0007669"/>
    <property type="project" value="TreeGrafter"/>
</dbReference>
<dbReference type="GO" id="GO:0043162">
    <property type="term" value="P:ubiquitin-dependent protein catabolic process via the multivesicular body sorting pathway"/>
    <property type="evidence" value="ECO:0007669"/>
    <property type="project" value="TreeGrafter"/>
</dbReference>
<proteinExistence type="inferred from homology"/>
<evidence type="ECO:0000256" key="5">
    <source>
        <dbReference type="ARBA" id="ARBA00022927"/>
    </source>
</evidence>
<keyword evidence="10" id="KW-1185">Reference proteome</keyword>
<keyword evidence="5 7" id="KW-0653">Protein transport</keyword>
<dbReference type="EMBL" id="CVRI01000065">
    <property type="protein sequence ID" value="CRL05834.1"/>
    <property type="molecule type" value="Genomic_DNA"/>
</dbReference>
<comment type="subcellular location">
    <subcellularLocation>
        <location evidence="1">Late endosome membrane</location>
        <topology evidence="1">Peripheral membrane protein</topology>
    </subcellularLocation>
</comment>
<gene>
    <name evidence="9" type="ORF">CLUMA_CG018861</name>
</gene>
<dbReference type="OrthoDB" id="10260857at2759"/>
<evidence type="ECO:0000259" key="8">
    <source>
        <dbReference type="PROSITE" id="PS51314"/>
    </source>
</evidence>
<dbReference type="Proteomes" id="UP000183832">
    <property type="component" value="Unassembled WGS sequence"/>
</dbReference>
<dbReference type="PROSITE" id="PS51314">
    <property type="entry name" value="VPS37_C"/>
    <property type="match status" value="1"/>
</dbReference>
<dbReference type="PANTHER" id="PTHR13678:SF25">
    <property type="entry name" value="EG:115C2.5 PROTEIN"/>
    <property type="match status" value="1"/>
</dbReference>
<dbReference type="PANTHER" id="PTHR13678">
    <property type="entry name" value="VACUOLAR PROTEIN SORTING-ASSOCIATED PROTEIN 37"/>
    <property type="match status" value="1"/>
</dbReference>
<dbReference type="Pfam" id="PF07200">
    <property type="entry name" value="Mod_r"/>
    <property type="match status" value="1"/>
</dbReference>
<name>A0A1J1J1L8_9DIPT</name>
<dbReference type="GO" id="GO:0006612">
    <property type="term" value="P:protein targeting to membrane"/>
    <property type="evidence" value="ECO:0007669"/>
    <property type="project" value="TreeGrafter"/>
</dbReference>
<evidence type="ECO:0000313" key="10">
    <source>
        <dbReference type="Proteomes" id="UP000183832"/>
    </source>
</evidence>
<dbReference type="AlphaFoldDB" id="A0A1J1J1L8"/>
<evidence type="ECO:0000256" key="1">
    <source>
        <dbReference type="ARBA" id="ARBA00004633"/>
    </source>
</evidence>